<dbReference type="EMBL" id="KP795703">
    <property type="protein sequence ID" value="AKN40681.1"/>
    <property type="molecule type" value="Genomic_DNA"/>
</dbReference>
<name>A0A0H3ZLD9_VIBSP</name>
<evidence type="ECO:0000313" key="3">
    <source>
        <dbReference type="EMBL" id="AKN39053.1"/>
    </source>
</evidence>
<sequence length="497" mass="55895">MGRQNIPDSEIWSWGGNNDKPDPNRFEKGNESGQTAKAPKDTDHNFQMNRADQNLQYILRNGKLPWDENERYAVGSIVYLSGLEYECIANSVSNNPAVSPSYWNPISNDYKPRDIGTIDFDTLGKTGWYIAEGTAEGSFNAPSSNKTLVRVWRLSDWIYQKAESYYNPAEQYHRCFRTTQTAVNWTKHYNTSFKPNAADVGARPDDWMPTAADVGARPDDWMPTAADVGARPDDWMPTAADVGARPDDWMPTAADVGAMPAEDAFKIQPKDVGSIDFDTLATSGWYEVQGTAGGSDNAPSSNALLVKVWRFSNWIYQEAVSYFNEYEQYFRCFNTSQKDTPWEMRYSTAYKPKLEDLGLEHVGKAVVGTSVQANDVSDSYVEFYDYGADDFDLVSFDPSQYETHIYHTGYYLVDVEVLRNDTSTVSGNGINAVVMQNSIQVMHGFVPKATADKRNAIRMRRVLKLNSGDKIKVYTDKDGEWTDGGSIGFQYLKPLTN</sequence>
<dbReference type="EMBL" id="KP795517">
    <property type="protein sequence ID" value="AKN36968.1"/>
    <property type="molecule type" value="Genomic_DNA"/>
</dbReference>
<evidence type="ECO:0000256" key="1">
    <source>
        <dbReference type="SAM" id="MobiDB-lite"/>
    </source>
</evidence>
<accession>A0A0H3ZLD9</accession>
<feature type="region of interest" description="Disordered" evidence="1">
    <location>
        <begin position="1"/>
        <end position="47"/>
    </location>
</feature>
<feature type="compositionally biased region" description="Basic and acidic residues" evidence="1">
    <location>
        <begin position="19"/>
        <end position="30"/>
    </location>
</feature>
<dbReference type="EMBL" id="KP795463">
    <property type="protein sequence ID" value="AKN36052.1"/>
    <property type="molecule type" value="Genomic_DNA"/>
</dbReference>
<evidence type="ECO:0000313" key="2">
    <source>
        <dbReference type="EMBL" id="AKN36968.1"/>
    </source>
</evidence>
<proteinExistence type="predicted"/>
<dbReference type="AlphaFoldDB" id="A0A0H3ZLD9"/>
<protein>
    <submittedName>
        <fullName evidence="2">Uncharacterized protein</fullName>
    </submittedName>
</protein>
<organism evidence="2">
    <name type="scientific">Vibrio splendidus</name>
    <dbReference type="NCBI Taxonomy" id="29497"/>
    <lineage>
        <taxon>Bacteria</taxon>
        <taxon>Pseudomonadati</taxon>
        <taxon>Pseudomonadota</taxon>
        <taxon>Gammaproteobacteria</taxon>
        <taxon>Vibrionales</taxon>
        <taxon>Vibrionaceae</taxon>
        <taxon>Vibrio</taxon>
    </lineage>
</organism>
<dbReference type="EMBL" id="KP795630">
    <property type="protein sequence ID" value="AKN39053.1"/>
    <property type="molecule type" value="Genomic_DNA"/>
</dbReference>
<dbReference type="Gene3D" id="2.10.10.20">
    <property type="entry name" value="Carbohydrate-binding module superfamily 5/12"/>
    <property type="match status" value="1"/>
</dbReference>
<reference evidence="2" key="1">
    <citation type="journal article" date="2015" name="MBio">
        <title>Eco-Evolutionary Dynamics of Episomes among Ecologically Cohesive Bacterial Populations.</title>
        <authorList>
            <person name="Xue H."/>
            <person name="Cordero O.X."/>
            <person name="Camas F.M."/>
            <person name="Trimble W."/>
            <person name="Meyer F."/>
            <person name="Guglielmini J."/>
            <person name="Rocha E.P."/>
            <person name="Polz M.F."/>
        </authorList>
    </citation>
    <scope>NUCLEOTIDE SEQUENCE</scope>
    <source>
        <strain evidence="2">1F_145</strain>
        <strain evidence="3">5S_214</strain>
    </source>
</reference>